<dbReference type="GO" id="GO:0008270">
    <property type="term" value="F:zinc ion binding"/>
    <property type="evidence" value="ECO:0007669"/>
    <property type="project" value="UniProtKB-KW"/>
</dbReference>
<dbReference type="GO" id="GO:1990116">
    <property type="term" value="P:ribosome-associated ubiquitin-dependent protein catabolic process"/>
    <property type="evidence" value="ECO:0007669"/>
    <property type="project" value="UniProtKB-UniRule"/>
</dbReference>
<dbReference type="GO" id="GO:0016567">
    <property type="term" value="P:protein ubiquitination"/>
    <property type="evidence" value="ECO:0007669"/>
    <property type="project" value="UniProtKB-UniPathway"/>
</dbReference>
<dbReference type="CDD" id="cd16491">
    <property type="entry name" value="RING-CH-C4HC3_LTN1"/>
    <property type="match status" value="1"/>
</dbReference>
<reference evidence="19 20" key="1">
    <citation type="journal article" date="2014" name="BMC Genomics">
        <title>Genome and secretome analysis of the hemibiotrophic fungal pathogen, Moniliophthora roreri, which causes frosty pod rot disease of cacao: mechanisms of the biotrophic and necrotrophic phases.</title>
        <authorList>
            <person name="Meinhardt L.W."/>
            <person name="Costa G.G.L."/>
            <person name="Thomazella D.P.T."/>
            <person name="Teixeira P.J.P.L."/>
            <person name="Carazzolle M.F."/>
            <person name="Schuster S.C."/>
            <person name="Carlson J.E."/>
            <person name="Guiltinan M.J."/>
            <person name="Mieczkowski P."/>
            <person name="Farmer A."/>
            <person name="Ramaraj T."/>
            <person name="Crozier J."/>
            <person name="Davis R.E."/>
            <person name="Shao J."/>
            <person name="Melnick R.L."/>
            <person name="Pereira G.A.G."/>
            <person name="Bailey B.A."/>
        </authorList>
    </citation>
    <scope>NUCLEOTIDE SEQUENCE [LARGE SCALE GENOMIC DNA]</scope>
    <source>
        <strain evidence="19 20">MCA 2997</strain>
    </source>
</reference>
<keyword evidence="8 16" id="KW-0808">Transferase</keyword>
<comment type="pathway">
    <text evidence="3 16">Protein modification; protein ubiquitination.</text>
</comment>
<keyword evidence="13 16" id="KW-0862">Zinc</keyword>
<feature type="region of interest" description="Disordered" evidence="17">
    <location>
        <begin position="417"/>
        <end position="448"/>
    </location>
</feature>
<evidence type="ECO:0000256" key="9">
    <source>
        <dbReference type="ARBA" id="ARBA00022723"/>
    </source>
</evidence>
<comment type="caution">
    <text evidence="19">The sequence shown here is derived from an EMBL/GenBank/DDBJ whole genome shotgun (WGS) entry which is preliminary data.</text>
</comment>
<dbReference type="Proteomes" id="UP000017559">
    <property type="component" value="Unassembled WGS sequence"/>
</dbReference>
<proteinExistence type="inferred from homology"/>
<gene>
    <name evidence="19" type="ORF">Moror_2130</name>
</gene>
<dbReference type="GO" id="GO:0061630">
    <property type="term" value="F:ubiquitin protein ligase activity"/>
    <property type="evidence" value="ECO:0007669"/>
    <property type="project" value="UniProtKB-UniRule"/>
</dbReference>
<dbReference type="GO" id="GO:0072344">
    <property type="term" value="P:rescue of stalled ribosome"/>
    <property type="evidence" value="ECO:0007669"/>
    <property type="project" value="UniProtKB-UniRule"/>
</dbReference>
<evidence type="ECO:0000313" key="19">
    <source>
        <dbReference type="EMBL" id="ESK83703.1"/>
    </source>
</evidence>
<dbReference type="PANTHER" id="PTHR12389:SF0">
    <property type="entry name" value="E3 UBIQUITIN-PROTEIN LIGASE LISTERIN"/>
    <property type="match status" value="1"/>
</dbReference>
<evidence type="ECO:0000256" key="14">
    <source>
        <dbReference type="ARBA" id="ARBA00055150"/>
    </source>
</evidence>
<dbReference type="STRING" id="1381753.V2WA88"/>
<evidence type="ECO:0000256" key="4">
    <source>
        <dbReference type="ARBA" id="ARBA00007997"/>
    </source>
</evidence>
<evidence type="ECO:0000256" key="12">
    <source>
        <dbReference type="ARBA" id="ARBA00022786"/>
    </source>
</evidence>
<dbReference type="GO" id="GO:0043023">
    <property type="term" value="F:ribosomal large subunit binding"/>
    <property type="evidence" value="ECO:0007669"/>
    <property type="project" value="TreeGrafter"/>
</dbReference>
<keyword evidence="10" id="KW-0677">Repeat</keyword>
<dbReference type="SMART" id="SM01197">
    <property type="entry name" value="FANCL_C"/>
    <property type="match status" value="1"/>
</dbReference>
<dbReference type="FunFam" id="3.30.40.10:FF:000038">
    <property type="entry name" value="E3 ubiquitin-protein ligase listerin"/>
    <property type="match status" value="1"/>
</dbReference>
<protein>
    <recommendedName>
        <fullName evidence="6 16">E3 ubiquitin-protein ligase listerin</fullName>
        <ecNumber evidence="5 16">2.3.2.27</ecNumber>
    </recommendedName>
    <alternativeName>
        <fullName evidence="16">RING-type E3 ubiquitin transferase listerin</fullName>
    </alternativeName>
</protein>
<sequence length="1765" mass="195924">MVKGSGKSSASSGTRKKHAKKAASRLGEEPEPVQQKQKKEKGKKGPKKEPKQKVYIAPVKPAPVRPDPLETAGLLHQLPPELVVSLRSLSKKAGVTKGKALEELQFVWADPVVKGQSENDYVLVDMLPVWLHHLPSLFIHPARRIRLLTATLHDTFLKIPPIRDQIIFSLTESLDEDQISSIVGTWCIAVHDIDRAVSHASLEPWNRFISLLADDRSRGNIIKSLQSFVQRAALDPIGVYVYLNPAPHSKKARTPINVSRSETPDGESRARPEDEESEQDRKARIRVGAFGSLAWILGSSLYHRKPPMSDLGSFFSDHALWSSLHHAPICPFWAHGAQESFGAGQPNVRKTAWTLMHALLKGVKASNEPIPERLLSTLSTAVLRSAWVEPDTAVHQTMWHPLLLFLKEYPNSWKIDSNHAAQDDSDSDAEDSEDEEAEESTKPKQPPELKPAAYEEFLQFLQLGCGGSPLQGYPTVVIILSTIPSSIIASARSQNPLDDLFTSFWAAIDGRALSSLQRSATSAAFLEALLECLVFLVRRIWRDRETASSGQSDSSAERISAILGASDAEQGAQTLIKSQIERVWTELAGSTLKVEPKRAGVALNKVLLEGLDKIDNGLWLHAWETLSGAIKRLVLTSSPTLTCTILGVLLTQSVEQRQLDAARDLLLNTLNAVLEDGAYDLKAKKPNIDFLVAAMQTLGNEIYGDEGFAARIDDLIISNAYRLVSDSSSPLLTTYLSTRSDETQRQRCWHRLVSDVAQHPEAFSPNLARLLDVVEGSNGQLNSLRPESDELDSLTSRLLVDALGGSGTNHVALLRRVIANPAPILSTNGQHGLFQSLVSAFSLQLDTALHDENVPLASFNVVLDLLAVTMQQRQNALALTVQPDIFLFAYLLPKCYDDHDSSSSFSVAQRIWDEWEKRANREERASVHEQVKGRLMSILTDVSVRPLPLHVIQVFKVSLAFSTLALNPLHLLPSEEDMNAILDGIPSDPINASLAVLDSLIPPASMFSDEEQSVSTPEVDSRGYTLYGRLATALLHIALDNRLLAKSNVWILRHLLALSLYAEDLINVPTANSPIFDKKALNFDLSDLIVKVHQIATYVLTSGDNEDCTRNALDVLTGKTKSEAGLSAKARFLVDLIRSSQATETIREFRVLSYVLQHLFDDVEREEAELWTGFARTIEKSAPNTSIAVLSAISVFGSEPSRLERYRNELAASLLGVHASKADTEGLMILRKLAAVAPPAESDVEFLPQQRAVNVMKACQQWISSDEDDVGEEVECAMTLTFFHLAPILQHVPGGHWAFIFDVIENNLENSVMLDESTLVTLARTLRLVILIRDLASTNKVLRADWQERETTILKAVRDLATSQLDPETPSAPVSTCRELILSIAQNLPPSLVDHESLSKMCHLLSDPSVDVQKMAYQLLQQAAKKHTEHLVIEAGVDTEDKFKAELPPELVVILQQNLNIGYSEEAEQEQPVFGYLLGWMLLFDLFIDTSLKVRSAYVDQLRNLEIISTHFIPTILGLLGVDRGIPKAFKLDVWAVEEYYVPFYEPGTSFSLRVLAGHLYYRALLTIPSIIYSWVLDCKDRQLSSAIGTYTSSYFSPVIIKAELAHVKSPEAISELADDNLTIKVASSVNEVAAAYLVDEHQLEIKIKIPNDWPLHRIEIRDVKRVGVDENRWRAWILAVQQTMWAQNGRIVDGLALFKKNVTLHFEGQVECAICYSIISVMDGSLPKKRCRTCKNRFHAACLYRWINTSHSSSCPLCRSDILH</sequence>
<feature type="compositionally biased region" description="Basic residues" evidence="17">
    <location>
        <begin position="14"/>
        <end position="23"/>
    </location>
</feature>
<dbReference type="InterPro" id="IPR039795">
    <property type="entry name" value="LTN1/Rkr1"/>
</dbReference>
<dbReference type="InterPro" id="IPR039804">
    <property type="entry name" value="RING-CH-C4HC3_LTN1"/>
</dbReference>
<feature type="region of interest" description="Disordered" evidence="17">
    <location>
        <begin position="1"/>
        <end position="55"/>
    </location>
</feature>
<feature type="compositionally biased region" description="Low complexity" evidence="17">
    <location>
        <begin position="1"/>
        <end position="13"/>
    </location>
</feature>
<dbReference type="SUPFAM" id="SSF48371">
    <property type="entry name" value="ARM repeat"/>
    <property type="match status" value="1"/>
</dbReference>
<dbReference type="KEGG" id="mrr:Moror_2130"/>
<feature type="domain" description="RING-type" evidence="18">
    <location>
        <begin position="1713"/>
        <end position="1760"/>
    </location>
</feature>
<dbReference type="InterPro" id="IPR001841">
    <property type="entry name" value="Znf_RING"/>
</dbReference>
<evidence type="ECO:0000256" key="1">
    <source>
        <dbReference type="ARBA" id="ARBA00000900"/>
    </source>
</evidence>
<keyword evidence="12 16" id="KW-0833">Ubl conjugation pathway</keyword>
<evidence type="ECO:0000256" key="13">
    <source>
        <dbReference type="ARBA" id="ARBA00022833"/>
    </source>
</evidence>
<dbReference type="PANTHER" id="PTHR12389">
    <property type="entry name" value="ZINC FINGER PROTEIN 294"/>
    <property type="match status" value="1"/>
</dbReference>
<dbReference type="UniPathway" id="UPA00143"/>
<evidence type="ECO:0000259" key="18">
    <source>
        <dbReference type="PROSITE" id="PS50089"/>
    </source>
</evidence>
<evidence type="ECO:0000256" key="17">
    <source>
        <dbReference type="SAM" id="MobiDB-lite"/>
    </source>
</evidence>
<dbReference type="EMBL" id="AWSO01001466">
    <property type="protein sequence ID" value="ESK83703.1"/>
    <property type="molecule type" value="Genomic_DNA"/>
</dbReference>
<comment type="subcellular location">
    <subcellularLocation>
        <location evidence="2">Cytoplasm</location>
        <location evidence="2">Cytosol</location>
    </subcellularLocation>
</comment>
<evidence type="ECO:0000256" key="8">
    <source>
        <dbReference type="ARBA" id="ARBA00022679"/>
    </source>
</evidence>
<dbReference type="InterPro" id="IPR054476">
    <property type="entry name" value="Ltn1_N"/>
</dbReference>
<evidence type="ECO:0000313" key="20">
    <source>
        <dbReference type="Proteomes" id="UP000017559"/>
    </source>
</evidence>
<keyword evidence="7" id="KW-0963">Cytoplasm</keyword>
<dbReference type="Pfam" id="PF22999">
    <property type="entry name" value="LTN1_E3_ligase_6th"/>
    <property type="match status" value="1"/>
</dbReference>
<evidence type="ECO:0000256" key="3">
    <source>
        <dbReference type="ARBA" id="ARBA00004906"/>
    </source>
</evidence>
<organism evidence="19 20">
    <name type="scientific">Moniliophthora roreri (strain MCA 2997)</name>
    <name type="common">Cocoa frosty pod rot fungus</name>
    <name type="synonym">Crinipellis roreri</name>
    <dbReference type="NCBI Taxonomy" id="1381753"/>
    <lineage>
        <taxon>Eukaryota</taxon>
        <taxon>Fungi</taxon>
        <taxon>Dikarya</taxon>
        <taxon>Basidiomycota</taxon>
        <taxon>Agaricomycotina</taxon>
        <taxon>Agaricomycetes</taxon>
        <taxon>Agaricomycetidae</taxon>
        <taxon>Agaricales</taxon>
        <taxon>Marasmiineae</taxon>
        <taxon>Marasmiaceae</taxon>
        <taxon>Moniliophthora</taxon>
    </lineage>
</organism>
<dbReference type="SUPFAM" id="SSF57850">
    <property type="entry name" value="RING/U-box"/>
    <property type="match status" value="1"/>
</dbReference>
<dbReference type="InterPro" id="IPR013083">
    <property type="entry name" value="Znf_RING/FYVE/PHD"/>
</dbReference>
<dbReference type="OrthoDB" id="6108at2759"/>
<dbReference type="GO" id="GO:1990112">
    <property type="term" value="C:RQC complex"/>
    <property type="evidence" value="ECO:0007669"/>
    <property type="project" value="UniProtKB-UniRule"/>
</dbReference>
<feature type="compositionally biased region" description="Acidic residues" evidence="17">
    <location>
        <begin position="423"/>
        <end position="438"/>
    </location>
</feature>
<comment type="function">
    <text evidence="16">E3 ubiquitin-protein ligase. Component of the ribosome quality control complex (RQC), a ribosome-associated complex that mediates ubiquitination and extraction of incompletely synthesized nascent chains for proteasomal degradation.</text>
</comment>
<accession>V2WA88</accession>
<comment type="function">
    <text evidence="14">E3 ubiquitin-protein ligase component of the ribosome quality control complex (RQC), a ribosome-associated complex that mediates ubiquitination and extraction of incompletely synthesized nascent chains for proteasomal degradation. Mediates ubiquitination of proteins derived from mRNAs lacking stop codons (non-stop proteins) and other translation arrest products induced by poly-lysine sequences and tandem rare codons. Ubiquitination leads to CDC48 recruitment for extraction and degradation of the incomplete translation product. May indirectly play a role in chromatin function and transcription.</text>
</comment>
<dbReference type="PROSITE" id="PS50089">
    <property type="entry name" value="ZF_RING_2"/>
    <property type="match status" value="1"/>
</dbReference>
<comment type="catalytic activity">
    <reaction evidence="1 16">
        <text>S-ubiquitinyl-[E2 ubiquitin-conjugating enzyme]-L-cysteine + [acceptor protein]-L-lysine = [E2 ubiquitin-conjugating enzyme]-L-cysteine + N(6)-ubiquitinyl-[acceptor protein]-L-lysine.</text>
        <dbReference type="EC" id="2.3.2.27"/>
    </reaction>
</comment>
<keyword evidence="11 15" id="KW-0863">Zinc-finger</keyword>
<name>V2WA88_MONRO</name>
<feature type="compositionally biased region" description="Basic residues" evidence="17">
    <location>
        <begin position="36"/>
        <end position="46"/>
    </location>
</feature>
<comment type="subunit">
    <text evidence="16">Component of the ribosome quality control complex (RQC).</text>
</comment>
<keyword evidence="9 16" id="KW-0479">Metal-binding</keyword>
<evidence type="ECO:0000256" key="7">
    <source>
        <dbReference type="ARBA" id="ARBA00022490"/>
    </source>
</evidence>
<comment type="similarity">
    <text evidence="4 16">Belongs to the LTN1 family.</text>
</comment>
<dbReference type="InterPro" id="IPR054478">
    <property type="entry name" value="LTN1_UBC"/>
</dbReference>
<evidence type="ECO:0000256" key="5">
    <source>
        <dbReference type="ARBA" id="ARBA00012483"/>
    </source>
</evidence>
<dbReference type="HOGENOM" id="CLU_000945_0_0_1"/>
<keyword evidence="20" id="KW-1185">Reference proteome</keyword>
<dbReference type="Gene3D" id="3.30.40.10">
    <property type="entry name" value="Zinc/RING finger domain, C3HC4 (zinc finger)"/>
    <property type="match status" value="1"/>
</dbReference>
<dbReference type="EC" id="2.3.2.27" evidence="5 16"/>
<feature type="region of interest" description="Disordered" evidence="17">
    <location>
        <begin position="251"/>
        <end position="282"/>
    </location>
</feature>
<dbReference type="Pfam" id="PF23009">
    <property type="entry name" value="UBC_like"/>
    <property type="match status" value="1"/>
</dbReference>
<evidence type="ECO:0000256" key="15">
    <source>
        <dbReference type="PROSITE-ProRule" id="PRU00175"/>
    </source>
</evidence>
<evidence type="ECO:0000256" key="16">
    <source>
        <dbReference type="RuleBase" id="RU367090"/>
    </source>
</evidence>
<dbReference type="Pfam" id="PF22958">
    <property type="entry name" value="Ltn1_1st"/>
    <property type="match status" value="1"/>
</dbReference>
<dbReference type="InterPro" id="IPR016024">
    <property type="entry name" value="ARM-type_fold"/>
</dbReference>
<feature type="compositionally biased region" description="Basic and acidic residues" evidence="17">
    <location>
        <begin position="262"/>
        <end position="272"/>
    </location>
</feature>
<dbReference type="InterPro" id="IPR054477">
    <property type="entry name" value="LTN1_E3_ligase_6th"/>
</dbReference>
<evidence type="ECO:0000256" key="11">
    <source>
        <dbReference type="ARBA" id="ARBA00022771"/>
    </source>
</evidence>
<evidence type="ECO:0000256" key="2">
    <source>
        <dbReference type="ARBA" id="ARBA00004514"/>
    </source>
</evidence>
<dbReference type="GO" id="GO:0005829">
    <property type="term" value="C:cytosol"/>
    <property type="evidence" value="ECO:0007669"/>
    <property type="project" value="UniProtKB-SubCell"/>
</dbReference>
<evidence type="ECO:0000256" key="10">
    <source>
        <dbReference type="ARBA" id="ARBA00022737"/>
    </source>
</evidence>
<evidence type="ECO:0000256" key="6">
    <source>
        <dbReference type="ARBA" id="ARBA00017157"/>
    </source>
</evidence>